<gene>
    <name evidence="3" type="ORF">LY89DRAFT_630315</name>
</gene>
<dbReference type="Pfam" id="PF00248">
    <property type="entry name" value="Aldo_ket_red"/>
    <property type="match status" value="1"/>
</dbReference>
<dbReference type="RefSeq" id="XP_018062289.1">
    <property type="nucleotide sequence ID" value="XM_018211235.1"/>
</dbReference>
<dbReference type="InterPro" id="IPR050791">
    <property type="entry name" value="Aldo-Keto_reductase"/>
</dbReference>
<evidence type="ECO:0000313" key="3">
    <source>
        <dbReference type="EMBL" id="KUJ07934.1"/>
    </source>
</evidence>
<dbReference type="PANTHER" id="PTHR43625">
    <property type="entry name" value="AFLATOXIN B1 ALDEHYDE REDUCTASE"/>
    <property type="match status" value="1"/>
</dbReference>
<dbReference type="InParanoid" id="A0A132B7S0"/>
<dbReference type="AlphaFoldDB" id="A0A132B7S0"/>
<dbReference type="KEGG" id="psco:LY89DRAFT_630315"/>
<evidence type="ECO:0000259" key="2">
    <source>
        <dbReference type="Pfam" id="PF00248"/>
    </source>
</evidence>
<dbReference type="Gene3D" id="3.20.20.100">
    <property type="entry name" value="NADP-dependent oxidoreductase domain"/>
    <property type="match status" value="1"/>
</dbReference>
<dbReference type="PANTHER" id="PTHR43625:SF78">
    <property type="entry name" value="PYRIDOXAL REDUCTASE-RELATED"/>
    <property type="match status" value="1"/>
</dbReference>
<dbReference type="STRING" id="149040.A0A132B7S0"/>
<proteinExistence type="predicted"/>
<dbReference type="Proteomes" id="UP000070700">
    <property type="component" value="Unassembled WGS sequence"/>
</dbReference>
<reference evidence="3 4" key="1">
    <citation type="submission" date="2015-10" db="EMBL/GenBank/DDBJ databases">
        <title>Full genome of DAOMC 229536 Phialocephala scopiformis, a fungal endophyte of spruce producing the potent anti-insectan compound rugulosin.</title>
        <authorList>
            <consortium name="DOE Joint Genome Institute"/>
            <person name="Walker A.K."/>
            <person name="Frasz S.L."/>
            <person name="Seifert K.A."/>
            <person name="Miller J.D."/>
            <person name="Mondo S.J."/>
            <person name="Labutti K."/>
            <person name="Lipzen A."/>
            <person name="Dockter R."/>
            <person name="Kennedy M."/>
            <person name="Grigoriev I.V."/>
            <person name="Spatafora J.W."/>
        </authorList>
    </citation>
    <scope>NUCLEOTIDE SEQUENCE [LARGE SCALE GENOMIC DNA]</scope>
    <source>
        <strain evidence="3 4">CBS 120377</strain>
    </source>
</reference>
<feature type="domain" description="NADP-dependent oxidoreductase" evidence="2">
    <location>
        <begin position="12"/>
        <end position="309"/>
    </location>
</feature>
<accession>A0A132B7S0</accession>
<protein>
    <submittedName>
        <fullName evidence="3">Aldo/keto reductase</fullName>
    </submittedName>
</protein>
<dbReference type="InterPro" id="IPR036812">
    <property type="entry name" value="NAD(P)_OxRdtase_dom_sf"/>
</dbReference>
<organism evidence="3 4">
    <name type="scientific">Mollisia scopiformis</name>
    <name type="common">Conifer needle endophyte fungus</name>
    <name type="synonym">Phialocephala scopiformis</name>
    <dbReference type="NCBI Taxonomy" id="149040"/>
    <lineage>
        <taxon>Eukaryota</taxon>
        <taxon>Fungi</taxon>
        <taxon>Dikarya</taxon>
        <taxon>Ascomycota</taxon>
        <taxon>Pezizomycotina</taxon>
        <taxon>Leotiomycetes</taxon>
        <taxon>Helotiales</taxon>
        <taxon>Mollisiaceae</taxon>
        <taxon>Mollisia</taxon>
    </lineage>
</organism>
<keyword evidence="4" id="KW-1185">Reference proteome</keyword>
<dbReference type="CDD" id="cd19077">
    <property type="entry name" value="AKR_AKR8A1-2"/>
    <property type="match status" value="1"/>
</dbReference>
<sequence>MTTQLVGKQIGAIGYGLMGLTWRRQPPSQEQAFDAMNAALAAGCNFWNGGELYGPPNANSLHLLNKYFTKYPEKAGQVVLSIKGGLDSNMHADGSPEGVRRSVENCLKILDGKKSIDIFEYARVDKRVPIEETLKHLDEYVKAGKIGGIGLSEVSAATIERAVKVTKIAGVEVEVSLFSTHILESGVAEACAKHQVPIVAYSPMGRGFLTGEVKSPSDIPDGDMRKHMPRFQGENFQKNLTLVDEVSKIAKQKGCTTAQLAIAWVAQLSKQLAVPVIPIPGATTVERVAENSKKISLTSDEVAEIDSVLKSFPVSGERYPESHMSHVDV</sequence>
<dbReference type="GO" id="GO:0016491">
    <property type="term" value="F:oxidoreductase activity"/>
    <property type="evidence" value="ECO:0007669"/>
    <property type="project" value="UniProtKB-KW"/>
</dbReference>
<dbReference type="GeneID" id="28820961"/>
<dbReference type="FunCoup" id="A0A132B7S0">
    <property type="interactions" value="48"/>
</dbReference>
<dbReference type="OrthoDB" id="37537at2759"/>
<dbReference type="GO" id="GO:0005737">
    <property type="term" value="C:cytoplasm"/>
    <property type="evidence" value="ECO:0007669"/>
    <property type="project" value="TreeGrafter"/>
</dbReference>
<name>A0A132B7S0_MOLSC</name>
<keyword evidence="1" id="KW-0560">Oxidoreductase</keyword>
<dbReference type="InterPro" id="IPR023210">
    <property type="entry name" value="NADP_OxRdtase_dom"/>
</dbReference>
<dbReference type="SUPFAM" id="SSF51430">
    <property type="entry name" value="NAD(P)-linked oxidoreductase"/>
    <property type="match status" value="1"/>
</dbReference>
<evidence type="ECO:0000256" key="1">
    <source>
        <dbReference type="ARBA" id="ARBA00023002"/>
    </source>
</evidence>
<evidence type="ECO:0000313" key="4">
    <source>
        <dbReference type="Proteomes" id="UP000070700"/>
    </source>
</evidence>
<dbReference type="EMBL" id="KQ947437">
    <property type="protein sequence ID" value="KUJ07934.1"/>
    <property type="molecule type" value="Genomic_DNA"/>
</dbReference>